<protein>
    <submittedName>
        <fullName evidence="1">Uncharacterized protein</fullName>
    </submittedName>
</protein>
<keyword evidence="2" id="KW-1185">Reference proteome</keyword>
<sequence length="125" mass="13398">MPETTRPELSVTLAADWMSARLRADDIIKNLLISLAEAWTASDGAVMDALDALAEALQGDPSPKELDALVQALEGVTDGEEYARLDLADAERLRAELDKAIPKLARFGPSPSPAFVRPALKVVTT</sequence>
<dbReference type="RefSeq" id="WP_280842588.1">
    <property type="nucleotide sequence ID" value="NZ_JANCPR020000008.1"/>
</dbReference>
<evidence type="ECO:0000313" key="1">
    <source>
        <dbReference type="EMBL" id="MDJ1132439.1"/>
    </source>
</evidence>
<proteinExistence type="predicted"/>
<evidence type="ECO:0000313" key="2">
    <source>
        <dbReference type="Proteomes" id="UP001214441"/>
    </source>
</evidence>
<accession>A0ABT6ZTQ5</accession>
<dbReference type="Proteomes" id="UP001214441">
    <property type="component" value="Unassembled WGS sequence"/>
</dbReference>
<comment type="caution">
    <text evidence="1">The sequence shown here is derived from an EMBL/GenBank/DDBJ whole genome shotgun (WGS) entry which is preliminary data.</text>
</comment>
<reference evidence="1 2" key="1">
    <citation type="submission" date="2023-05" db="EMBL/GenBank/DDBJ databases">
        <title>Streptantibioticus silvisoli sp. nov., acidotolerant actinomycetes 1 from pine litter.</title>
        <authorList>
            <person name="Swiecimska M."/>
            <person name="Golinska P."/>
            <person name="Sangal V."/>
            <person name="Wachnowicz B."/>
            <person name="Goodfellow M."/>
        </authorList>
    </citation>
    <scope>NUCLEOTIDE SEQUENCE [LARGE SCALE GENOMIC DNA]</scope>
    <source>
        <strain evidence="1 2">DSM 42109</strain>
    </source>
</reference>
<gene>
    <name evidence="1" type="ORF">NMN56_010855</name>
</gene>
<dbReference type="EMBL" id="JANCPR020000008">
    <property type="protein sequence ID" value="MDJ1132439.1"/>
    <property type="molecule type" value="Genomic_DNA"/>
</dbReference>
<name>A0ABT6ZTQ5_9ACTN</name>
<organism evidence="1 2">
    <name type="scientific">Streptomyces iconiensis</name>
    <dbReference type="NCBI Taxonomy" id="1384038"/>
    <lineage>
        <taxon>Bacteria</taxon>
        <taxon>Bacillati</taxon>
        <taxon>Actinomycetota</taxon>
        <taxon>Actinomycetes</taxon>
        <taxon>Kitasatosporales</taxon>
        <taxon>Streptomycetaceae</taxon>
        <taxon>Streptomyces</taxon>
    </lineage>
</organism>